<dbReference type="Proteomes" id="UP000025227">
    <property type="component" value="Unplaced"/>
</dbReference>
<reference evidence="2" key="1">
    <citation type="submission" date="2020-12" db="UniProtKB">
        <authorList>
            <consortium name="WormBaseParasite"/>
        </authorList>
    </citation>
    <scope>IDENTIFICATION</scope>
    <source>
        <strain evidence="2">MHco3</strain>
    </source>
</reference>
<accession>A0A7I4YB47</accession>
<evidence type="ECO:0000313" key="1">
    <source>
        <dbReference type="Proteomes" id="UP000025227"/>
    </source>
</evidence>
<dbReference type="WBParaSite" id="HCON_00075600-00001">
    <property type="protein sequence ID" value="HCON_00075600-00001"/>
    <property type="gene ID" value="HCON_00075600"/>
</dbReference>
<protein>
    <submittedName>
        <fullName evidence="2">Uncharacterized protein</fullName>
    </submittedName>
</protein>
<sequence length="141" mass="15583">MDAVISRFSIIHHTTPSGSFDGSLRRGTEAHSVYTESLPQFITSKGVSQDVSTTMHFNSHQAVRLGANRDNRQLPPTPAMRFQLRSSSIEPRAKLGALLEDRRMVEQQSLKGCNGGVDAHYLGVPDSRCLDLELHPLGTKR</sequence>
<name>A0A7I4YB47_HAECO</name>
<evidence type="ECO:0000313" key="2">
    <source>
        <dbReference type="WBParaSite" id="HCON_00075600-00001"/>
    </source>
</evidence>
<organism evidence="1 2">
    <name type="scientific">Haemonchus contortus</name>
    <name type="common">Barber pole worm</name>
    <dbReference type="NCBI Taxonomy" id="6289"/>
    <lineage>
        <taxon>Eukaryota</taxon>
        <taxon>Metazoa</taxon>
        <taxon>Ecdysozoa</taxon>
        <taxon>Nematoda</taxon>
        <taxon>Chromadorea</taxon>
        <taxon>Rhabditida</taxon>
        <taxon>Rhabditina</taxon>
        <taxon>Rhabditomorpha</taxon>
        <taxon>Strongyloidea</taxon>
        <taxon>Trichostrongylidae</taxon>
        <taxon>Haemonchus</taxon>
    </lineage>
</organism>
<keyword evidence="1" id="KW-1185">Reference proteome</keyword>
<proteinExistence type="predicted"/>
<dbReference type="AlphaFoldDB" id="A0A7I4YB47"/>